<accession>A0ABW2DHC0</accession>
<organism evidence="1 2">
    <name type="scientific">Glycomyces mayteni</name>
    <dbReference type="NCBI Taxonomy" id="543887"/>
    <lineage>
        <taxon>Bacteria</taxon>
        <taxon>Bacillati</taxon>
        <taxon>Actinomycetota</taxon>
        <taxon>Actinomycetes</taxon>
        <taxon>Glycomycetales</taxon>
        <taxon>Glycomycetaceae</taxon>
        <taxon>Glycomyces</taxon>
    </lineage>
</organism>
<protein>
    <submittedName>
        <fullName evidence="1">Uncharacterized protein</fullName>
    </submittedName>
</protein>
<keyword evidence="2" id="KW-1185">Reference proteome</keyword>
<proteinExistence type="predicted"/>
<sequence>MSDRDLLNTPDYPIFPPEEHVEVIETVQVVAEDPTGGSFALGEDGPESEGA</sequence>
<comment type="caution">
    <text evidence="1">The sequence shown here is derived from an EMBL/GenBank/DDBJ whole genome shotgun (WGS) entry which is preliminary data.</text>
</comment>
<evidence type="ECO:0000313" key="1">
    <source>
        <dbReference type="EMBL" id="MFC6960106.1"/>
    </source>
</evidence>
<gene>
    <name evidence="1" type="ORF">ACFQS3_23190</name>
</gene>
<name>A0ABW2DHC0_9ACTN</name>
<dbReference type="RefSeq" id="WP_382356213.1">
    <property type="nucleotide sequence ID" value="NZ_JBHMBP010000005.1"/>
</dbReference>
<evidence type="ECO:0000313" key="2">
    <source>
        <dbReference type="Proteomes" id="UP001596470"/>
    </source>
</evidence>
<dbReference type="Proteomes" id="UP001596470">
    <property type="component" value="Unassembled WGS sequence"/>
</dbReference>
<reference evidence="2" key="1">
    <citation type="journal article" date="2019" name="Int. J. Syst. Evol. Microbiol.">
        <title>The Global Catalogue of Microorganisms (GCM) 10K type strain sequencing project: providing services to taxonomists for standard genome sequencing and annotation.</title>
        <authorList>
            <consortium name="The Broad Institute Genomics Platform"/>
            <consortium name="The Broad Institute Genome Sequencing Center for Infectious Disease"/>
            <person name="Wu L."/>
            <person name="Ma J."/>
        </authorList>
    </citation>
    <scope>NUCLEOTIDE SEQUENCE [LARGE SCALE GENOMIC DNA]</scope>
    <source>
        <strain evidence="2">KACC 12634</strain>
    </source>
</reference>
<dbReference type="EMBL" id="JBHSYS010000005">
    <property type="protein sequence ID" value="MFC6960106.1"/>
    <property type="molecule type" value="Genomic_DNA"/>
</dbReference>